<dbReference type="AlphaFoldDB" id="A0A8B5YAE4"/>
<gene>
    <name evidence="1" type="ORF">CHCC16736_4320</name>
</gene>
<protein>
    <submittedName>
        <fullName evidence="1">Uncharacterized protein</fullName>
    </submittedName>
</protein>
<proteinExistence type="predicted"/>
<evidence type="ECO:0000313" key="2">
    <source>
        <dbReference type="Proteomes" id="UP000435910"/>
    </source>
</evidence>
<evidence type="ECO:0000313" key="1">
    <source>
        <dbReference type="EMBL" id="TWL25437.1"/>
    </source>
</evidence>
<organism evidence="1 2">
    <name type="scientific">Bacillus licheniformis</name>
    <dbReference type="NCBI Taxonomy" id="1402"/>
    <lineage>
        <taxon>Bacteria</taxon>
        <taxon>Bacillati</taxon>
        <taxon>Bacillota</taxon>
        <taxon>Bacilli</taxon>
        <taxon>Bacillales</taxon>
        <taxon>Bacillaceae</taxon>
        <taxon>Bacillus</taxon>
    </lineage>
</organism>
<sequence length="63" mass="6806">MPDKILKQVTVLGFFVFKATLQSPAAVAGLSEEKNFGNLSKTPPSSRPVKVRGIQIYKAASSR</sequence>
<dbReference type="RefSeq" id="WP_254926363.1">
    <property type="nucleotide sequence ID" value="NZ_NPCQ01000001.1"/>
</dbReference>
<reference evidence="1 2" key="1">
    <citation type="submission" date="2019-06" db="EMBL/GenBank/DDBJ databases">
        <title>Genome sequence analysis of &gt;100 Bacillus licheniformis strains suggests intrinsic resistance to this species.</title>
        <authorList>
            <person name="Wels M."/>
            <person name="Siezen R.J."/>
            <person name="Johansen E."/>
            <person name="Stuer-Lauridsen B."/>
            <person name="Bjerre K."/>
            <person name="Nielsen B.K.K."/>
        </authorList>
    </citation>
    <scope>NUCLEOTIDE SEQUENCE [LARGE SCALE GENOMIC DNA]</scope>
    <source>
        <strain evidence="1 2">BAC-16736</strain>
    </source>
</reference>
<dbReference type="Proteomes" id="UP000435910">
    <property type="component" value="Unassembled WGS sequence"/>
</dbReference>
<accession>A0A8B5YAE4</accession>
<dbReference type="EMBL" id="NILC01000026">
    <property type="protein sequence ID" value="TWL25437.1"/>
    <property type="molecule type" value="Genomic_DNA"/>
</dbReference>
<name>A0A8B5YAE4_BACLI</name>
<comment type="caution">
    <text evidence="1">The sequence shown here is derived from an EMBL/GenBank/DDBJ whole genome shotgun (WGS) entry which is preliminary data.</text>
</comment>